<organism evidence="1 2">
    <name type="scientific">Parasponia andersonii</name>
    <name type="common">Sponia andersonii</name>
    <dbReference type="NCBI Taxonomy" id="3476"/>
    <lineage>
        <taxon>Eukaryota</taxon>
        <taxon>Viridiplantae</taxon>
        <taxon>Streptophyta</taxon>
        <taxon>Embryophyta</taxon>
        <taxon>Tracheophyta</taxon>
        <taxon>Spermatophyta</taxon>
        <taxon>Magnoliopsida</taxon>
        <taxon>eudicotyledons</taxon>
        <taxon>Gunneridae</taxon>
        <taxon>Pentapetalae</taxon>
        <taxon>rosids</taxon>
        <taxon>fabids</taxon>
        <taxon>Rosales</taxon>
        <taxon>Cannabaceae</taxon>
        <taxon>Parasponia</taxon>
    </lineage>
</organism>
<name>A0A2P5B127_PARAD</name>
<reference evidence="2" key="1">
    <citation type="submission" date="2016-06" db="EMBL/GenBank/DDBJ databases">
        <title>Parallel loss of symbiosis genes in relatives of nitrogen-fixing non-legume Parasponia.</title>
        <authorList>
            <person name="Van Velzen R."/>
            <person name="Holmer R."/>
            <person name="Bu F."/>
            <person name="Rutten L."/>
            <person name="Van Zeijl A."/>
            <person name="Liu W."/>
            <person name="Santuari L."/>
            <person name="Cao Q."/>
            <person name="Sharma T."/>
            <person name="Shen D."/>
            <person name="Roswanjaya Y."/>
            <person name="Wardhani T."/>
            <person name="Kalhor M.S."/>
            <person name="Jansen J."/>
            <person name="Van den Hoogen J."/>
            <person name="Gungor B."/>
            <person name="Hartog M."/>
            <person name="Hontelez J."/>
            <person name="Verver J."/>
            <person name="Yang W.-C."/>
            <person name="Schijlen E."/>
            <person name="Repin R."/>
            <person name="Schilthuizen M."/>
            <person name="Schranz E."/>
            <person name="Heidstra R."/>
            <person name="Miyata K."/>
            <person name="Fedorova E."/>
            <person name="Kohlen W."/>
            <person name="Bisseling T."/>
            <person name="Smit S."/>
            <person name="Geurts R."/>
        </authorList>
    </citation>
    <scope>NUCLEOTIDE SEQUENCE [LARGE SCALE GENOMIC DNA]</scope>
    <source>
        <strain evidence="2">cv. WU1-14</strain>
    </source>
</reference>
<evidence type="ECO:0000313" key="1">
    <source>
        <dbReference type="EMBL" id="PON42484.1"/>
    </source>
</evidence>
<dbReference type="EMBL" id="JXTB01000391">
    <property type="protein sequence ID" value="PON42484.1"/>
    <property type="molecule type" value="Genomic_DNA"/>
</dbReference>
<keyword evidence="2" id="KW-1185">Reference proteome</keyword>
<proteinExistence type="predicted"/>
<dbReference type="AlphaFoldDB" id="A0A2P5B127"/>
<accession>A0A2P5B127</accession>
<comment type="caution">
    <text evidence="1">The sequence shown here is derived from an EMBL/GenBank/DDBJ whole genome shotgun (WGS) entry which is preliminary data.</text>
</comment>
<sequence>MLLAYLFFSHSHFIWPCTVKFYHVIKGEGMHYKFFNFEGKRYKREKERITQTNFKLSSQNRPLLFLLQLSGQYVQNFFNAFKHLKPTKKCINTLLLQAVTSNSYEVSRRHT</sequence>
<evidence type="ECO:0000313" key="2">
    <source>
        <dbReference type="Proteomes" id="UP000237105"/>
    </source>
</evidence>
<dbReference type="Proteomes" id="UP000237105">
    <property type="component" value="Unassembled WGS sequence"/>
</dbReference>
<gene>
    <name evidence="1" type="ORF">PanWU01x14_281260</name>
</gene>
<protein>
    <submittedName>
        <fullName evidence="1">Uncharacterized protein</fullName>
    </submittedName>
</protein>